<proteinExistence type="predicted"/>
<evidence type="ECO:0008006" key="3">
    <source>
        <dbReference type="Google" id="ProtNLM"/>
    </source>
</evidence>
<protein>
    <recommendedName>
        <fullName evidence="3">F-box domain-containing protein</fullName>
    </recommendedName>
</protein>
<evidence type="ECO:0000313" key="2">
    <source>
        <dbReference type="Proteomes" id="UP001175211"/>
    </source>
</evidence>
<dbReference type="InterPro" id="IPR032675">
    <property type="entry name" value="LRR_dom_sf"/>
</dbReference>
<organism evidence="1 2">
    <name type="scientific">Armillaria tabescens</name>
    <name type="common">Ringless honey mushroom</name>
    <name type="synonym">Agaricus tabescens</name>
    <dbReference type="NCBI Taxonomy" id="1929756"/>
    <lineage>
        <taxon>Eukaryota</taxon>
        <taxon>Fungi</taxon>
        <taxon>Dikarya</taxon>
        <taxon>Basidiomycota</taxon>
        <taxon>Agaricomycotina</taxon>
        <taxon>Agaricomycetes</taxon>
        <taxon>Agaricomycetidae</taxon>
        <taxon>Agaricales</taxon>
        <taxon>Marasmiineae</taxon>
        <taxon>Physalacriaceae</taxon>
        <taxon>Desarmillaria</taxon>
    </lineage>
</organism>
<keyword evidence="2" id="KW-1185">Reference proteome</keyword>
<dbReference type="AlphaFoldDB" id="A0AA39N5P3"/>
<evidence type="ECO:0000313" key="1">
    <source>
        <dbReference type="EMBL" id="KAK0458852.1"/>
    </source>
</evidence>
<reference evidence="1" key="1">
    <citation type="submission" date="2023-06" db="EMBL/GenBank/DDBJ databases">
        <authorList>
            <consortium name="Lawrence Berkeley National Laboratory"/>
            <person name="Ahrendt S."/>
            <person name="Sahu N."/>
            <person name="Indic B."/>
            <person name="Wong-Bajracharya J."/>
            <person name="Merenyi Z."/>
            <person name="Ke H.-M."/>
            <person name="Monk M."/>
            <person name="Kocsube S."/>
            <person name="Drula E."/>
            <person name="Lipzen A."/>
            <person name="Balint B."/>
            <person name="Henrissat B."/>
            <person name="Andreopoulos B."/>
            <person name="Martin F.M."/>
            <person name="Harder C.B."/>
            <person name="Rigling D."/>
            <person name="Ford K.L."/>
            <person name="Foster G.D."/>
            <person name="Pangilinan J."/>
            <person name="Papanicolaou A."/>
            <person name="Barry K."/>
            <person name="LaButti K."/>
            <person name="Viragh M."/>
            <person name="Koriabine M."/>
            <person name="Yan M."/>
            <person name="Riley R."/>
            <person name="Champramary S."/>
            <person name="Plett K.L."/>
            <person name="Tsai I.J."/>
            <person name="Slot J."/>
            <person name="Sipos G."/>
            <person name="Plett J."/>
            <person name="Nagy L.G."/>
            <person name="Grigoriev I.V."/>
        </authorList>
    </citation>
    <scope>NUCLEOTIDE SEQUENCE</scope>
    <source>
        <strain evidence="1">CCBAS 213</strain>
    </source>
</reference>
<comment type="caution">
    <text evidence="1">The sequence shown here is derived from an EMBL/GenBank/DDBJ whole genome shotgun (WGS) entry which is preliminary data.</text>
</comment>
<gene>
    <name evidence="1" type="ORF">EV420DRAFT_335633</name>
</gene>
<sequence length="486" mass="54627">MDSIPRCDNFDQLSDTQPLALPLDAAAYLRYGRQLDKSETELCSDIIIGLKKKISQSDAEISRLNTALEKLKTGRQSLTSYMKKFESLLSPIRRLPCDVLQDIFEFVCTSISYDAFLSRDGMPLVSTTPFYLSSVCAYWRDVCLSFPPLWKSILVNVGSHDTPPQFQNIMKLYEQRSGEHLLNLQMSVELCKGTKAQRSGFNSVQRDLGSAMDTLFEFPELENLEFSAAAGLSFSVQPPVKLFEYAPKIHTLAVNTFQGSCFRLPDEQITTIYFANIPSFAYPTRSYDFPNATTATFRGCGYLTFGDVEFPFQRLILQDSLPVFHWMGSMPQLASLELIDIDCTNSSESDDMKNTICDLEKYISKSPLLTELVLNALTIGHPEMLSLLHAVPQLRRLSIVEGIDTRIRVVFPKLIKELGDAEVLQELEHLQLVWSGEVDESAILDILEKRVLKSAAIGVRKGGELRPDTLSRVDALRKSGTQVALW</sequence>
<name>A0AA39N5P3_ARMTA</name>
<dbReference type="RefSeq" id="XP_060331102.1">
    <property type="nucleotide sequence ID" value="XM_060481751.1"/>
</dbReference>
<dbReference type="Proteomes" id="UP001175211">
    <property type="component" value="Unassembled WGS sequence"/>
</dbReference>
<dbReference type="GeneID" id="85365299"/>
<accession>A0AA39N5P3</accession>
<dbReference type="EMBL" id="JAUEPS010000016">
    <property type="protein sequence ID" value="KAK0458852.1"/>
    <property type="molecule type" value="Genomic_DNA"/>
</dbReference>
<dbReference type="Gene3D" id="3.80.10.10">
    <property type="entry name" value="Ribonuclease Inhibitor"/>
    <property type="match status" value="1"/>
</dbReference>